<evidence type="ECO:0000256" key="4">
    <source>
        <dbReference type="ARBA" id="ARBA00022475"/>
    </source>
</evidence>
<dbReference type="PROSITE" id="PS51257">
    <property type="entry name" value="PROKAR_LIPOPROTEIN"/>
    <property type="match status" value="1"/>
</dbReference>
<gene>
    <name evidence="9" type="ORF">Q4F26_01965</name>
</gene>
<dbReference type="PANTHER" id="PTHR34979">
    <property type="entry name" value="INNER MEMBRANE PROTEIN YGAZ"/>
    <property type="match status" value="1"/>
</dbReference>
<name>A0AA43UBT8_9LACT</name>
<comment type="caution">
    <text evidence="9">The sequence shown here is derived from an EMBL/GenBank/DDBJ whole genome shotgun (WGS) entry which is preliminary data.</text>
</comment>
<keyword evidence="5 8" id="KW-0812">Transmembrane</keyword>
<dbReference type="Pfam" id="PF03591">
    <property type="entry name" value="AzlC"/>
    <property type="match status" value="1"/>
</dbReference>
<proteinExistence type="inferred from homology"/>
<feature type="transmembrane region" description="Helical" evidence="8">
    <location>
        <begin position="157"/>
        <end position="175"/>
    </location>
</feature>
<dbReference type="GO" id="GO:0005886">
    <property type="term" value="C:plasma membrane"/>
    <property type="evidence" value="ECO:0007669"/>
    <property type="project" value="UniProtKB-SubCell"/>
</dbReference>
<comment type="similarity">
    <text evidence="2">Belongs to the AzlC family.</text>
</comment>
<dbReference type="GO" id="GO:1903785">
    <property type="term" value="P:L-valine transmembrane transport"/>
    <property type="evidence" value="ECO:0007669"/>
    <property type="project" value="TreeGrafter"/>
</dbReference>
<evidence type="ECO:0000256" key="6">
    <source>
        <dbReference type="ARBA" id="ARBA00022989"/>
    </source>
</evidence>
<dbReference type="AlphaFoldDB" id="A0AA43UBT8"/>
<evidence type="ECO:0000256" key="8">
    <source>
        <dbReference type="SAM" id="Phobius"/>
    </source>
</evidence>
<dbReference type="EMBL" id="JAUNQW010000005">
    <property type="protein sequence ID" value="MDO5457090.1"/>
    <property type="molecule type" value="Genomic_DNA"/>
</dbReference>
<organism evidence="9 10">
    <name type="scientific">Atopococcus tabaci</name>
    <dbReference type="NCBI Taxonomy" id="269774"/>
    <lineage>
        <taxon>Bacteria</taxon>
        <taxon>Bacillati</taxon>
        <taxon>Bacillota</taxon>
        <taxon>Bacilli</taxon>
        <taxon>Lactobacillales</taxon>
        <taxon>Carnobacteriaceae</taxon>
        <taxon>Atopococcus</taxon>
    </lineage>
</organism>
<keyword evidence="6 8" id="KW-1133">Transmembrane helix</keyword>
<evidence type="ECO:0000256" key="3">
    <source>
        <dbReference type="ARBA" id="ARBA00022448"/>
    </source>
</evidence>
<protein>
    <submittedName>
        <fullName evidence="9">AzlC family ABC transporter permease</fullName>
    </submittedName>
</protein>
<reference evidence="9" key="1">
    <citation type="submission" date="2023-07" db="EMBL/GenBank/DDBJ databases">
        <title>Between Cages and Wild: Unraveling the Impact of Captivity on Animal Microbiomes and Antimicrobial Resistance.</title>
        <authorList>
            <person name="Schmartz G.P."/>
            <person name="Rehner J."/>
            <person name="Schuff M.J."/>
            <person name="Becker S.L."/>
            <person name="Kravczyk M."/>
            <person name="Gurevich A."/>
            <person name="Francke R."/>
            <person name="Mueller R."/>
            <person name="Keller V."/>
            <person name="Keller A."/>
        </authorList>
    </citation>
    <scope>NUCLEOTIDE SEQUENCE</scope>
    <source>
        <strain evidence="9">S39M_St_73</strain>
    </source>
</reference>
<comment type="subcellular location">
    <subcellularLocation>
        <location evidence="1">Cell membrane</location>
        <topology evidence="1">Multi-pass membrane protein</topology>
    </subcellularLocation>
</comment>
<evidence type="ECO:0000256" key="5">
    <source>
        <dbReference type="ARBA" id="ARBA00022692"/>
    </source>
</evidence>
<keyword evidence="10" id="KW-1185">Reference proteome</keyword>
<dbReference type="InterPro" id="IPR011606">
    <property type="entry name" value="Brnchd-chn_aa_trnsp_permease"/>
</dbReference>
<dbReference type="PANTHER" id="PTHR34979:SF1">
    <property type="entry name" value="INNER MEMBRANE PROTEIN YGAZ"/>
    <property type="match status" value="1"/>
</dbReference>
<evidence type="ECO:0000313" key="10">
    <source>
        <dbReference type="Proteomes" id="UP001171751"/>
    </source>
</evidence>
<evidence type="ECO:0000313" key="9">
    <source>
        <dbReference type="EMBL" id="MDO5457090.1"/>
    </source>
</evidence>
<feature type="transmembrane region" description="Helical" evidence="8">
    <location>
        <begin position="130"/>
        <end position="151"/>
    </location>
</feature>
<feature type="transmembrane region" description="Helical" evidence="8">
    <location>
        <begin position="207"/>
        <end position="225"/>
    </location>
</feature>
<accession>A0AA43UBT8</accession>
<keyword evidence="4" id="KW-1003">Cell membrane</keyword>
<keyword evidence="3" id="KW-0813">Transport</keyword>
<feature type="transmembrane region" description="Helical" evidence="8">
    <location>
        <begin position="182"/>
        <end position="201"/>
    </location>
</feature>
<dbReference type="Proteomes" id="UP001171751">
    <property type="component" value="Unassembled WGS sequence"/>
</dbReference>
<evidence type="ECO:0000256" key="1">
    <source>
        <dbReference type="ARBA" id="ARBA00004651"/>
    </source>
</evidence>
<feature type="transmembrane region" description="Helical" evidence="8">
    <location>
        <begin position="51"/>
        <end position="77"/>
    </location>
</feature>
<evidence type="ECO:0000256" key="2">
    <source>
        <dbReference type="ARBA" id="ARBA00010735"/>
    </source>
</evidence>
<feature type="transmembrane region" description="Helical" evidence="8">
    <location>
        <begin position="12"/>
        <end position="31"/>
    </location>
</feature>
<keyword evidence="7 8" id="KW-0472">Membrane</keyword>
<sequence length="234" mass="26024">MLREDFLSALRKIIFVMLSYIPLGVACGIALQEAGFTPWMSMVMSLTAYTGAGQFAAASMIAQGSAAMSILITVFFLNLRMSLQTSSLLPYINHRSLPFILVFSQVTTDESYGINIYEFNNNDQWNLRKALIASILAWLTWSSSVYFGAYIGTSVEIPTTVVNYVLIAMFISMMVDQLVSRIHAVVVLATVIFTIIFQILLQNSLSIVLATLLAALLGCFIENKFPEKEEREND</sequence>
<evidence type="ECO:0000256" key="7">
    <source>
        <dbReference type="ARBA" id="ARBA00023136"/>
    </source>
</evidence>